<comment type="caution">
    <text evidence="2">The sequence shown here is derived from an EMBL/GenBank/DDBJ whole genome shotgun (WGS) entry which is preliminary data.</text>
</comment>
<evidence type="ECO:0000256" key="1">
    <source>
        <dbReference type="SAM" id="MobiDB-lite"/>
    </source>
</evidence>
<proteinExistence type="predicted"/>
<evidence type="ECO:0000313" key="2">
    <source>
        <dbReference type="EMBL" id="CAK9016457.1"/>
    </source>
</evidence>
<feature type="non-terminal residue" evidence="2">
    <location>
        <position position="1"/>
    </location>
</feature>
<dbReference type="EMBL" id="CAXAMN010006095">
    <property type="protein sequence ID" value="CAK9016457.1"/>
    <property type="molecule type" value="Genomic_DNA"/>
</dbReference>
<feature type="compositionally biased region" description="Basic and acidic residues" evidence="1">
    <location>
        <begin position="134"/>
        <end position="149"/>
    </location>
</feature>
<sequence length="149" mass="16507">EKHALLEELKRQLKTQREGLQPKIIEFPGDPRSCSGLSKAFEGQELMPVELAAHKPGKWLRASAKDLHPLRGQKHSPSGGSHDMAAMASNPLLGMLYNMLMQGQQQPSEKTRLNLQVYPKKVKALQDGAANVEDPPKPEEPVKPEEPAF</sequence>
<reference evidence="2 3" key="1">
    <citation type="submission" date="2024-02" db="EMBL/GenBank/DDBJ databases">
        <authorList>
            <person name="Chen Y."/>
            <person name="Shah S."/>
            <person name="Dougan E. K."/>
            <person name="Thang M."/>
            <person name="Chan C."/>
        </authorList>
    </citation>
    <scope>NUCLEOTIDE SEQUENCE [LARGE SCALE GENOMIC DNA]</scope>
</reference>
<feature type="region of interest" description="Disordered" evidence="1">
    <location>
        <begin position="126"/>
        <end position="149"/>
    </location>
</feature>
<gene>
    <name evidence="2" type="ORF">CCMP2556_LOCUS12502</name>
</gene>
<protein>
    <submittedName>
        <fullName evidence="2">Uncharacterized protein</fullName>
    </submittedName>
</protein>
<evidence type="ECO:0000313" key="3">
    <source>
        <dbReference type="Proteomes" id="UP001642484"/>
    </source>
</evidence>
<name>A0ABP0JPX7_9DINO</name>
<accession>A0ABP0JPX7</accession>
<organism evidence="2 3">
    <name type="scientific">Durusdinium trenchii</name>
    <dbReference type="NCBI Taxonomy" id="1381693"/>
    <lineage>
        <taxon>Eukaryota</taxon>
        <taxon>Sar</taxon>
        <taxon>Alveolata</taxon>
        <taxon>Dinophyceae</taxon>
        <taxon>Suessiales</taxon>
        <taxon>Symbiodiniaceae</taxon>
        <taxon>Durusdinium</taxon>
    </lineage>
</organism>
<keyword evidence="3" id="KW-1185">Reference proteome</keyword>
<dbReference type="Proteomes" id="UP001642484">
    <property type="component" value="Unassembled WGS sequence"/>
</dbReference>